<feature type="domain" description="CoA-binding" evidence="3">
    <location>
        <begin position="204"/>
        <end position="281"/>
    </location>
</feature>
<keyword evidence="5" id="KW-1185">Reference proteome</keyword>
<dbReference type="Gene3D" id="3.40.50.261">
    <property type="entry name" value="Succinyl-CoA synthetase domains"/>
    <property type="match status" value="2"/>
</dbReference>
<evidence type="ECO:0000256" key="1">
    <source>
        <dbReference type="SAM" id="MobiDB-lite"/>
    </source>
</evidence>
<dbReference type="RefSeq" id="WP_104094833.1">
    <property type="nucleotide sequence ID" value="NZ_JACHBP010000001.1"/>
</dbReference>
<dbReference type="OrthoDB" id="5580580at2"/>
<dbReference type="Proteomes" id="UP000298488">
    <property type="component" value="Unassembled WGS sequence"/>
</dbReference>
<dbReference type="InterPro" id="IPR003781">
    <property type="entry name" value="CoA-bd"/>
</dbReference>
<dbReference type="GO" id="GO:0004775">
    <property type="term" value="F:succinate-CoA ligase (ADP-forming) activity"/>
    <property type="evidence" value="ECO:0007669"/>
    <property type="project" value="TreeGrafter"/>
</dbReference>
<organism evidence="4 5">
    <name type="scientific">Terrimesophilobacter mesophilus</name>
    <dbReference type="NCBI Taxonomy" id="433647"/>
    <lineage>
        <taxon>Bacteria</taxon>
        <taxon>Bacillati</taxon>
        <taxon>Actinomycetota</taxon>
        <taxon>Actinomycetes</taxon>
        <taxon>Micrococcales</taxon>
        <taxon>Microbacteriaceae</taxon>
        <taxon>Terrimesophilobacter</taxon>
    </lineage>
</organism>
<gene>
    <name evidence="4" type="primary">fdrA</name>
    <name evidence="4" type="ORF">E3N84_02025</name>
</gene>
<name>A0A4R8V752_9MICO</name>
<feature type="domain" description="ATP-citrate synthase/succinyl-CoA ligase C-terminal" evidence="2">
    <location>
        <begin position="349"/>
        <end position="487"/>
    </location>
</feature>
<reference evidence="4 5" key="1">
    <citation type="submission" date="2019-03" db="EMBL/GenBank/DDBJ databases">
        <title>Genomics of glacier-inhabiting Cryobacterium strains.</title>
        <authorList>
            <person name="Liu Q."/>
            <person name="Xin Y.-H."/>
        </authorList>
    </citation>
    <scope>NUCLEOTIDE SEQUENCE [LARGE SCALE GENOMIC DNA]</scope>
    <source>
        <strain evidence="4 5">CGMCC 1.10440</strain>
    </source>
</reference>
<dbReference type="NCBIfam" id="NF004760">
    <property type="entry name" value="PRK06091.1"/>
    <property type="match status" value="1"/>
</dbReference>
<dbReference type="AlphaFoldDB" id="A0A4R8V752"/>
<dbReference type="SUPFAM" id="SSF52210">
    <property type="entry name" value="Succinyl-CoA synthetase domains"/>
    <property type="match status" value="2"/>
</dbReference>
<accession>A0A4R8V752</accession>
<evidence type="ECO:0000313" key="5">
    <source>
        <dbReference type="Proteomes" id="UP000298488"/>
    </source>
</evidence>
<dbReference type="PANTHER" id="PTHR11117">
    <property type="entry name" value="SUCCINYL-COA LIGASE SUBUNIT ALPHA"/>
    <property type="match status" value="1"/>
</dbReference>
<dbReference type="GO" id="GO:0006099">
    <property type="term" value="P:tricarboxylic acid cycle"/>
    <property type="evidence" value="ECO:0007669"/>
    <property type="project" value="TreeGrafter"/>
</dbReference>
<protein>
    <submittedName>
        <fullName evidence="4">Acyl-CoA synthetase FdrA</fullName>
    </submittedName>
</protein>
<dbReference type="Pfam" id="PF00549">
    <property type="entry name" value="Ligase_CoA"/>
    <property type="match status" value="1"/>
</dbReference>
<sequence>MNQPPDSVLNSRVLHHFYRDSVALMAIASATEKRDGVHRVGAVMATPANLGILADSDMLPANLDAVPDDLVFVVRGDTADIAQEALDAAEASLTAVESSGQTEEQKPGTVSEGMAAALTSAPDSPPNLATISISGTYAPVVAEQSLRAGLNVFCFSDNVPLDDEVRLKKLAADRGLLFMGPDCGTAILDGVPLGFANVVTRGTVGMVAASGTGAQEVSRLLDLAGVGVSQLIGLGGRDLSAEVGGIMARFAVDRLAADQGTEAIILVSKPPADEVADALLARLAEISRGGKPVVACFLGMADSDDPSTGVVIRGTLEGGAIAAARLAGHDLDITDLASIDPVTGRVLGLYTGGTLASEAKILLKRAHVECEVLDLGDDQYTAGKPHPMIDPGARAERIVAAGSDASVGIILMDVVLGYGANADPASPVAESAQEARRIAEADGRRLEFVASVCGTAGDPQGIERQRNILRDAGIILAETNASAVRFVATQQAGASAS</sequence>
<dbReference type="GO" id="GO:0009361">
    <property type="term" value="C:succinate-CoA ligase complex (ADP-forming)"/>
    <property type="evidence" value="ECO:0007669"/>
    <property type="project" value="TreeGrafter"/>
</dbReference>
<dbReference type="InterPro" id="IPR005811">
    <property type="entry name" value="SUCC_ACL_C"/>
</dbReference>
<dbReference type="GO" id="GO:0005829">
    <property type="term" value="C:cytosol"/>
    <property type="evidence" value="ECO:0007669"/>
    <property type="project" value="TreeGrafter"/>
</dbReference>
<dbReference type="Gene3D" id="3.40.50.720">
    <property type="entry name" value="NAD(P)-binding Rossmann-like Domain"/>
    <property type="match status" value="1"/>
</dbReference>
<evidence type="ECO:0000259" key="2">
    <source>
        <dbReference type="Pfam" id="PF00549"/>
    </source>
</evidence>
<dbReference type="Pfam" id="PF02629">
    <property type="entry name" value="CoA_binding"/>
    <property type="match status" value="1"/>
</dbReference>
<evidence type="ECO:0000313" key="4">
    <source>
        <dbReference type="EMBL" id="TFB78951.1"/>
    </source>
</evidence>
<dbReference type="PANTHER" id="PTHR11117:SF24">
    <property type="entry name" value="PROTEIN FDRA"/>
    <property type="match status" value="1"/>
</dbReference>
<comment type="caution">
    <text evidence="4">The sequence shown here is derived from an EMBL/GenBank/DDBJ whole genome shotgun (WGS) entry which is preliminary data.</text>
</comment>
<dbReference type="InterPro" id="IPR016102">
    <property type="entry name" value="Succinyl-CoA_synth-like"/>
</dbReference>
<feature type="region of interest" description="Disordered" evidence="1">
    <location>
        <begin position="93"/>
        <end position="112"/>
    </location>
</feature>
<dbReference type="EMBL" id="SOFI01000003">
    <property type="protein sequence ID" value="TFB78951.1"/>
    <property type="molecule type" value="Genomic_DNA"/>
</dbReference>
<proteinExistence type="predicted"/>
<dbReference type="GO" id="GO:0004776">
    <property type="term" value="F:succinate-CoA ligase (GDP-forming) activity"/>
    <property type="evidence" value="ECO:0007669"/>
    <property type="project" value="TreeGrafter"/>
</dbReference>
<evidence type="ECO:0000259" key="3">
    <source>
        <dbReference type="Pfam" id="PF02629"/>
    </source>
</evidence>